<dbReference type="AlphaFoldDB" id="A7T3D2"/>
<dbReference type="eggNOG" id="KOG0248">
    <property type="taxonomic scope" value="Eukaryota"/>
</dbReference>
<evidence type="ECO:0000313" key="3">
    <source>
        <dbReference type="EMBL" id="EDO29534.1"/>
    </source>
</evidence>
<dbReference type="InterPro" id="IPR011993">
    <property type="entry name" value="PH-like_dom_sf"/>
</dbReference>
<name>A7T3D2_NEMVE</name>
<evidence type="ECO:0000256" key="1">
    <source>
        <dbReference type="ARBA" id="ARBA00022737"/>
    </source>
</evidence>
<dbReference type="Gene3D" id="2.30.29.30">
    <property type="entry name" value="Pleckstrin-homology domain (PH domain)/Phosphotyrosine-binding domain (PTB)"/>
    <property type="match status" value="1"/>
</dbReference>
<reference evidence="3 4" key="1">
    <citation type="journal article" date="2007" name="Science">
        <title>Sea anemone genome reveals ancestral eumetazoan gene repertoire and genomic organization.</title>
        <authorList>
            <person name="Putnam N.H."/>
            <person name="Srivastava M."/>
            <person name="Hellsten U."/>
            <person name="Dirks B."/>
            <person name="Chapman J."/>
            <person name="Salamov A."/>
            <person name="Terry A."/>
            <person name="Shapiro H."/>
            <person name="Lindquist E."/>
            <person name="Kapitonov V.V."/>
            <person name="Jurka J."/>
            <person name="Genikhovich G."/>
            <person name="Grigoriev I.V."/>
            <person name="Lucas S.M."/>
            <person name="Steele R.E."/>
            <person name="Finnerty J.R."/>
            <person name="Technau U."/>
            <person name="Martindale M.Q."/>
            <person name="Rokhsar D.S."/>
        </authorList>
    </citation>
    <scope>NUCLEOTIDE SEQUENCE [LARGE SCALE GENOMIC DNA]</scope>
    <source>
        <strain evidence="4">CH2 X CH6</strain>
    </source>
</reference>
<gene>
    <name evidence="3" type="ORF">NEMVEDRAFT_v1g221763</name>
</gene>
<keyword evidence="1" id="KW-0677">Repeat</keyword>
<protein>
    <submittedName>
        <fullName evidence="3">Uncharacterized protein</fullName>
    </submittedName>
</protein>
<sequence>MGRPQWGSSQRPSTRFVTSSPNGNRQCAVTVRVDWTPRDSSNSLIGTAVCNEVYANLAVIEERRFWQIIRIDAYAKASITLVKELAGSLCCYKKCNIHKKQRQTKTMFIMVQGKGNSATEGEVARIMMKVIRTTAAITQRDTASAGKRRASASTATQPVWLAVEEDSINILEGENLRLMCRYKYKHVVTFGGCKDDFMLVVNQSIMRGGNTVEQGTQRLLFSMPRGKILEITLLMASYVNAIVRQQGITCDVPPNKKHSNGPPLEPKVWDLESAEWPIIPGSNVTRLV</sequence>
<dbReference type="EMBL" id="DS470472">
    <property type="protein sequence ID" value="EDO29534.1"/>
    <property type="molecule type" value="Genomic_DNA"/>
</dbReference>
<dbReference type="HOGENOM" id="CLU_967418_0_0_1"/>
<organism evidence="3 4">
    <name type="scientific">Nematostella vectensis</name>
    <name type="common">Starlet sea anemone</name>
    <dbReference type="NCBI Taxonomy" id="45351"/>
    <lineage>
        <taxon>Eukaryota</taxon>
        <taxon>Metazoa</taxon>
        <taxon>Cnidaria</taxon>
        <taxon>Anthozoa</taxon>
        <taxon>Hexacorallia</taxon>
        <taxon>Actiniaria</taxon>
        <taxon>Edwardsiidae</taxon>
        <taxon>Nematostella</taxon>
    </lineage>
</organism>
<dbReference type="PANTHER" id="PTHR22903:SF8">
    <property type="entry name" value="MAX-1A"/>
    <property type="match status" value="1"/>
</dbReference>
<keyword evidence="4" id="KW-1185">Reference proteome</keyword>
<accession>A7T3D2</accession>
<proteinExistence type="predicted"/>
<dbReference type="PANTHER" id="PTHR22903">
    <property type="entry name" value="PLEKHH PROTEIN"/>
    <property type="match status" value="1"/>
</dbReference>
<evidence type="ECO:0000256" key="2">
    <source>
        <dbReference type="SAM" id="MobiDB-lite"/>
    </source>
</evidence>
<feature type="region of interest" description="Disordered" evidence="2">
    <location>
        <begin position="1"/>
        <end position="22"/>
    </location>
</feature>
<dbReference type="InParanoid" id="A7T3D2"/>
<dbReference type="Proteomes" id="UP000001593">
    <property type="component" value="Unassembled WGS sequence"/>
</dbReference>
<evidence type="ECO:0000313" key="4">
    <source>
        <dbReference type="Proteomes" id="UP000001593"/>
    </source>
</evidence>